<dbReference type="PANTHER" id="PTHR34933">
    <property type="entry name" value="FLAGELLAR L-RING PROTEIN"/>
    <property type="match status" value="1"/>
</dbReference>
<dbReference type="RefSeq" id="WP_259079850.1">
    <property type="nucleotide sequence ID" value="NZ_JANUAU010000003.1"/>
</dbReference>
<evidence type="ECO:0000256" key="7">
    <source>
        <dbReference type="ARBA" id="ARBA00023143"/>
    </source>
</evidence>
<evidence type="ECO:0000256" key="1">
    <source>
        <dbReference type="ARBA" id="ARBA00002591"/>
    </source>
</evidence>
<comment type="subcellular location">
    <subcellularLocation>
        <location evidence="2">Bacterial flagellum basal body</location>
    </subcellularLocation>
    <subcellularLocation>
        <location evidence="3">Cell outer membrane</location>
    </subcellularLocation>
</comment>
<evidence type="ECO:0000256" key="4">
    <source>
        <dbReference type="ARBA" id="ARBA00006929"/>
    </source>
</evidence>
<evidence type="ECO:0000313" key="13">
    <source>
        <dbReference type="Proteomes" id="UP001155027"/>
    </source>
</evidence>
<evidence type="ECO:0000256" key="2">
    <source>
        <dbReference type="ARBA" id="ARBA00004117"/>
    </source>
</evidence>
<keyword evidence="10" id="KW-0812">Transmembrane</keyword>
<gene>
    <name evidence="12" type="ORF">GGP71_001279</name>
</gene>
<dbReference type="InterPro" id="IPR000527">
    <property type="entry name" value="Flag_Lring"/>
</dbReference>
<reference evidence="12" key="1">
    <citation type="submission" date="2022-08" db="EMBL/GenBank/DDBJ databases">
        <title>Genomic Encyclopedia of Type Strains, Phase V (KMG-V): Genome sequencing to study the core and pangenomes of soil and plant-associated prokaryotes.</title>
        <authorList>
            <person name="Whitman W."/>
        </authorList>
    </citation>
    <scope>NUCLEOTIDE SEQUENCE</scope>
    <source>
        <strain evidence="12">0</strain>
    </source>
</reference>
<evidence type="ECO:0000256" key="11">
    <source>
        <dbReference type="SAM" id="SignalP"/>
    </source>
</evidence>
<dbReference type="Pfam" id="PF02107">
    <property type="entry name" value="FlgH"/>
    <property type="match status" value="1"/>
</dbReference>
<feature type="region of interest" description="Disordered" evidence="9">
    <location>
        <begin position="64"/>
        <end position="115"/>
    </location>
</feature>
<sequence length="215" mass="22385">MIRFRCASSALLVTLALALGLTGAPPAHGQESSTSVRAAEQSLYADPVAREPGDVITVVIDEQTSGQRESSYEGNSSSSLNGSGSGTFSESISGSFSAGTEVSSETENSNESVQSEVLNGTFTARVTAINNAGNLEVKGERRLTIDGVTHIMEVSGVVRPTDVRQNNTILSTQIANAKIKYGEEGFRNQGIFSKGLLLKVGGVVATGIGIFLGIQ</sequence>
<feature type="compositionally biased region" description="Low complexity" evidence="9">
    <location>
        <begin position="100"/>
        <end position="115"/>
    </location>
</feature>
<dbReference type="GO" id="GO:0071973">
    <property type="term" value="P:bacterial-type flagellum-dependent cell motility"/>
    <property type="evidence" value="ECO:0007669"/>
    <property type="project" value="InterPro"/>
</dbReference>
<accession>A0A9X2Q0K3</accession>
<dbReference type="PANTHER" id="PTHR34933:SF1">
    <property type="entry name" value="FLAGELLAR L-RING PROTEIN"/>
    <property type="match status" value="1"/>
</dbReference>
<dbReference type="GO" id="GO:0009279">
    <property type="term" value="C:cell outer membrane"/>
    <property type="evidence" value="ECO:0007669"/>
    <property type="project" value="UniProtKB-SubCell"/>
</dbReference>
<feature type="signal peptide" evidence="11">
    <location>
        <begin position="1"/>
        <end position="29"/>
    </location>
</feature>
<dbReference type="GO" id="GO:0003774">
    <property type="term" value="F:cytoskeletal motor activity"/>
    <property type="evidence" value="ECO:0007669"/>
    <property type="project" value="InterPro"/>
</dbReference>
<feature type="chain" id="PRO_5040801303" evidence="11">
    <location>
        <begin position="30"/>
        <end position="215"/>
    </location>
</feature>
<keyword evidence="5 11" id="KW-0732">Signal</keyword>
<evidence type="ECO:0000256" key="9">
    <source>
        <dbReference type="SAM" id="MobiDB-lite"/>
    </source>
</evidence>
<comment type="caution">
    <text evidence="12">The sequence shown here is derived from an EMBL/GenBank/DDBJ whole genome shotgun (WGS) entry which is preliminary data.</text>
</comment>
<comment type="similarity">
    <text evidence="4">Belongs to the FlgH family.</text>
</comment>
<keyword evidence="12" id="KW-0966">Cell projection</keyword>
<evidence type="ECO:0000256" key="10">
    <source>
        <dbReference type="SAM" id="Phobius"/>
    </source>
</evidence>
<dbReference type="Proteomes" id="UP001155027">
    <property type="component" value="Unassembled WGS sequence"/>
</dbReference>
<feature type="compositionally biased region" description="Low complexity" evidence="9">
    <location>
        <begin position="72"/>
        <end position="82"/>
    </location>
</feature>
<evidence type="ECO:0000313" key="12">
    <source>
        <dbReference type="EMBL" id="MCS3677363.1"/>
    </source>
</evidence>
<proteinExistence type="inferred from homology"/>
<organism evidence="12 13">
    <name type="scientific">Salinibacter ruber</name>
    <dbReference type="NCBI Taxonomy" id="146919"/>
    <lineage>
        <taxon>Bacteria</taxon>
        <taxon>Pseudomonadati</taxon>
        <taxon>Rhodothermota</taxon>
        <taxon>Rhodothermia</taxon>
        <taxon>Rhodothermales</taxon>
        <taxon>Salinibacteraceae</taxon>
        <taxon>Salinibacter</taxon>
    </lineage>
</organism>
<feature type="transmembrane region" description="Helical" evidence="10">
    <location>
        <begin position="196"/>
        <end position="214"/>
    </location>
</feature>
<evidence type="ECO:0000256" key="6">
    <source>
        <dbReference type="ARBA" id="ARBA00023136"/>
    </source>
</evidence>
<comment type="function">
    <text evidence="1">Assembles around the rod to form the L-ring and probably protects the motor/basal body from shearing forces during rotation.</text>
</comment>
<evidence type="ECO:0000256" key="5">
    <source>
        <dbReference type="ARBA" id="ARBA00022729"/>
    </source>
</evidence>
<keyword evidence="8" id="KW-0998">Cell outer membrane</keyword>
<evidence type="ECO:0000256" key="8">
    <source>
        <dbReference type="ARBA" id="ARBA00023237"/>
    </source>
</evidence>
<dbReference type="GO" id="GO:0009427">
    <property type="term" value="C:bacterial-type flagellum basal body, distal rod, L ring"/>
    <property type="evidence" value="ECO:0007669"/>
    <property type="project" value="InterPro"/>
</dbReference>
<keyword evidence="7" id="KW-0975">Bacterial flagellum</keyword>
<keyword evidence="12" id="KW-0969">Cilium</keyword>
<keyword evidence="6 10" id="KW-0472">Membrane</keyword>
<dbReference type="AlphaFoldDB" id="A0A9X2Q0K3"/>
<dbReference type="EMBL" id="JANUAU010000003">
    <property type="protein sequence ID" value="MCS3677363.1"/>
    <property type="molecule type" value="Genomic_DNA"/>
</dbReference>
<protein>
    <submittedName>
        <fullName evidence="12">Flagellar L-ring protein FlgH</fullName>
    </submittedName>
</protein>
<evidence type="ECO:0000256" key="3">
    <source>
        <dbReference type="ARBA" id="ARBA00004442"/>
    </source>
</evidence>
<feature type="compositionally biased region" description="Polar residues" evidence="9">
    <location>
        <begin position="87"/>
        <end position="98"/>
    </location>
</feature>
<keyword evidence="12" id="KW-0282">Flagellum</keyword>
<name>A0A9X2Q0K3_9BACT</name>
<keyword evidence="10" id="KW-1133">Transmembrane helix</keyword>
<dbReference type="PRINTS" id="PR01008">
    <property type="entry name" value="FLGLRINGFLGH"/>
</dbReference>